<protein>
    <submittedName>
        <fullName evidence="11">PolyA polymerase family protein</fullName>
    </submittedName>
</protein>
<evidence type="ECO:0000256" key="3">
    <source>
        <dbReference type="ARBA" id="ARBA00022694"/>
    </source>
</evidence>
<dbReference type="SUPFAM" id="SSF81891">
    <property type="entry name" value="Poly A polymerase C-terminal region-like"/>
    <property type="match status" value="1"/>
</dbReference>
<comment type="cofactor">
    <cofactor evidence="1">
        <name>Mg(2+)</name>
        <dbReference type="ChEBI" id="CHEBI:18420"/>
    </cofactor>
</comment>
<dbReference type="KEGG" id="cjj:CJJ81176_0810"/>
<gene>
    <name evidence="11" type="ordered locus">CJJ81176_0810</name>
</gene>
<reference evidence="12" key="1">
    <citation type="submission" date="2006-12" db="EMBL/GenBank/DDBJ databases">
        <authorList>
            <person name="Fouts D.E."/>
            <person name="Nelson K.E."/>
            <person name="Sebastian Y."/>
        </authorList>
    </citation>
    <scope>NUCLEOTIDE SEQUENCE [LARGE SCALE GENOMIC DNA]</scope>
    <source>
        <strain evidence="12">81-176</strain>
    </source>
</reference>
<keyword evidence="3" id="KW-0819">tRNA processing</keyword>
<dbReference type="PANTHER" id="PTHR46173">
    <property type="entry name" value="CCA TRNA NUCLEOTIDYLTRANSFERASE 1, MITOCHONDRIAL"/>
    <property type="match status" value="1"/>
</dbReference>
<keyword evidence="7" id="KW-0460">Magnesium</keyword>
<feature type="domain" description="tRNA nucleotidyltransferase/poly(A) polymerase RNA and SrmB- binding" evidence="10">
    <location>
        <begin position="173"/>
        <end position="227"/>
    </location>
</feature>
<evidence type="ECO:0000259" key="9">
    <source>
        <dbReference type="Pfam" id="PF01743"/>
    </source>
</evidence>
<dbReference type="HOGENOM" id="CLU_849113_0_0_7"/>
<evidence type="ECO:0000256" key="7">
    <source>
        <dbReference type="ARBA" id="ARBA00022842"/>
    </source>
</evidence>
<dbReference type="GO" id="GO:0046872">
    <property type="term" value="F:metal ion binding"/>
    <property type="evidence" value="ECO:0007669"/>
    <property type="project" value="UniProtKB-KW"/>
</dbReference>
<proteinExistence type="inferred from homology"/>
<feature type="domain" description="Poly A polymerase head" evidence="9">
    <location>
        <begin position="28"/>
        <end position="148"/>
    </location>
</feature>
<dbReference type="RefSeq" id="WP_011812735.1">
    <property type="nucleotide sequence ID" value="NC_008787.1"/>
</dbReference>
<dbReference type="GO" id="GO:0000166">
    <property type="term" value="F:nucleotide binding"/>
    <property type="evidence" value="ECO:0007669"/>
    <property type="project" value="UniProtKB-KW"/>
</dbReference>
<dbReference type="CDD" id="cd05398">
    <property type="entry name" value="NT_ClassII-CCAase"/>
    <property type="match status" value="1"/>
</dbReference>
<dbReference type="PANTHER" id="PTHR46173:SF1">
    <property type="entry name" value="CCA TRNA NUCLEOTIDYLTRANSFERASE 1, MITOCHONDRIAL"/>
    <property type="match status" value="1"/>
</dbReference>
<dbReference type="Pfam" id="PF12627">
    <property type="entry name" value="PolyA_pol_RNAbd"/>
    <property type="match status" value="1"/>
</dbReference>
<dbReference type="eggNOG" id="COG0617">
    <property type="taxonomic scope" value="Bacteria"/>
</dbReference>
<keyword evidence="5" id="KW-0479">Metal-binding</keyword>
<dbReference type="Proteomes" id="UP000000646">
    <property type="component" value="Chromosome"/>
</dbReference>
<keyword evidence="4" id="KW-0548">Nucleotidyltransferase</keyword>
<dbReference type="InterPro" id="IPR032828">
    <property type="entry name" value="PolyA_RNA-bd"/>
</dbReference>
<dbReference type="AlphaFoldDB" id="A0A0H3PAR4"/>
<evidence type="ECO:0000313" key="11">
    <source>
        <dbReference type="EMBL" id="EAQ72343.2"/>
    </source>
</evidence>
<keyword evidence="2 8" id="KW-0808">Transferase</keyword>
<name>A0A0H3PAR4_CAMJJ</name>
<dbReference type="SUPFAM" id="SSF81301">
    <property type="entry name" value="Nucleotidyltransferase"/>
    <property type="match status" value="1"/>
</dbReference>
<keyword evidence="6" id="KW-0547">Nucleotide-binding</keyword>
<dbReference type="EMBL" id="CP000538">
    <property type="protein sequence ID" value="EAQ72343.2"/>
    <property type="molecule type" value="Genomic_DNA"/>
</dbReference>
<organism evidence="11 12">
    <name type="scientific">Campylobacter jejuni subsp. jejuni serotype O:23/36 (strain 81-176)</name>
    <dbReference type="NCBI Taxonomy" id="354242"/>
    <lineage>
        <taxon>Bacteria</taxon>
        <taxon>Pseudomonadati</taxon>
        <taxon>Campylobacterota</taxon>
        <taxon>Epsilonproteobacteria</taxon>
        <taxon>Campylobacterales</taxon>
        <taxon>Campylobacteraceae</taxon>
        <taxon>Campylobacter</taxon>
    </lineage>
</organism>
<dbReference type="InterPro" id="IPR002646">
    <property type="entry name" value="PolA_pol_head_dom"/>
</dbReference>
<evidence type="ECO:0000256" key="1">
    <source>
        <dbReference type="ARBA" id="ARBA00001946"/>
    </source>
</evidence>
<dbReference type="GO" id="GO:0008033">
    <property type="term" value="P:tRNA processing"/>
    <property type="evidence" value="ECO:0007669"/>
    <property type="project" value="UniProtKB-KW"/>
</dbReference>
<dbReference type="Gene3D" id="1.10.3090.10">
    <property type="entry name" value="cca-adding enzyme, domain 2"/>
    <property type="match status" value="1"/>
</dbReference>
<dbReference type="GO" id="GO:0016779">
    <property type="term" value="F:nucleotidyltransferase activity"/>
    <property type="evidence" value="ECO:0007669"/>
    <property type="project" value="UniProtKB-KW"/>
</dbReference>
<evidence type="ECO:0000259" key="10">
    <source>
        <dbReference type="Pfam" id="PF12627"/>
    </source>
</evidence>
<evidence type="ECO:0000256" key="2">
    <source>
        <dbReference type="ARBA" id="ARBA00022679"/>
    </source>
</evidence>
<dbReference type="InterPro" id="IPR050264">
    <property type="entry name" value="Bact_CCA-adding_enz_type3_sf"/>
</dbReference>
<keyword evidence="8" id="KW-0694">RNA-binding</keyword>
<dbReference type="Pfam" id="PF01743">
    <property type="entry name" value="PolyA_pol"/>
    <property type="match status" value="1"/>
</dbReference>
<comment type="similarity">
    <text evidence="8">Belongs to the tRNA nucleotidyltransferase/poly(A) polymerase family.</text>
</comment>
<evidence type="ECO:0000256" key="4">
    <source>
        <dbReference type="ARBA" id="ARBA00022695"/>
    </source>
</evidence>
<evidence type="ECO:0000256" key="5">
    <source>
        <dbReference type="ARBA" id="ARBA00022723"/>
    </source>
</evidence>
<evidence type="ECO:0000313" key="12">
    <source>
        <dbReference type="Proteomes" id="UP000000646"/>
    </source>
</evidence>
<dbReference type="GO" id="GO:0000049">
    <property type="term" value="F:tRNA binding"/>
    <property type="evidence" value="ECO:0007669"/>
    <property type="project" value="TreeGrafter"/>
</dbReference>
<evidence type="ECO:0000256" key="8">
    <source>
        <dbReference type="RuleBase" id="RU003953"/>
    </source>
</evidence>
<sequence>MQISKISLKNNPDLQFIAEFLKPYTKRVYLVGGSVRDLFLGLKICDYDIELYDIKPKDFEKIMQKLGAQGFGKSFFVCKFKNYDLALARTENKISYGHKGFEVQICNDEKLGAKRRDFTINSMMINLFNDEFLDFYGGLKDLGAGFLRHIDKQSFQEDSLRVLRAVVFASRFNFKITSESLKLMQSMDITDLSKDRINAELCKFFKSPRLDVGYRYLQELGLEKQIFGFESVFMSLEFQNLLRQSREFVKSDALFLYLYLNFFNLEKDIFFKRTKLKKEYLKYANQAFYLDDISDFELAKIAFEMPLKEWLGLWSKKRIEQAKRLGLYENKFESKILAKDFINAGFCGKILGLKLQEARENELKEYIKGLAK</sequence>
<dbReference type="InterPro" id="IPR043519">
    <property type="entry name" value="NT_sf"/>
</dbReference>
<dbReference type="Gene3D" id="3.30.460.10">
    <property type="entry name" value="Beta Polymerase, domain 2"/>
    <property type="match status" value="1"/>
</dbReference>
<evidence type="ECO:0000256" key="6">
    <source>
        <dbReference type="ARBA" id="ARBA00022741"/>
    </source>
</evidence>
<accession>A0A0H3PAR4</accession>